<organism evidence="1 2">
    <name type="scientific">Dendrolimus kikuchii</name>
    <dbReference type="NCBI Taxonomy" id="765133"/>
    <lineage>
        <taxon>Eukaryota</taxon>
        <taxon>Metazoa</taxon>
        <taxon>Ecdysozoa</taxon>
        <taxon>Arthropoda</taxon>
        <taxon>Hexapoda</taxon>
        <taxon>Insecta</taxon>
        <taxon>Pterygota</taxon>
        <taxon>Neoptera</taxon>
        <taxon>Endopterygota</taxon>
        <taxon>Lepidoptera</taxon>
        <taxon>Glossata</taxon>
        <taxon>Ditrysia</taxon>
        <taxon>Bombycoidea</taxon>
        <taxon>Lasiocampidae</taxon>
        <taxon>Dendrolimus</taxon>
    </lineage>
</organism>
<name>A0ACC1CRP4_9NEOP</name>
<proteinExistence type="predicted"/>
<gene>
    <name evidence="1" type="ORF">K1T71_010477</name>
</gene>
<keyword evidence="2" id="KW-1185">Reference proteome</keyword>
<sequence>MDVDRVIADDLATKAAFQTLTALQLTAYLWPQQAQVYDGDYFDFIVIGAGTAGSVIASRLTEIPDVTVLLVEAGEDPPIQSMLPALNSYMKNTPYNWNITSKKDGYTSQCRKRKYIQLNGGRMLGGSSSINYNVYTRGSVYDYDRMAAAANDSCWNWSGVLPYFKKSEKLTDEKILRSRYGSFHGTDGCMGVKRYYNMATENYLKSFAELDNNIVLDVNGNESMGYTETMFTIANETRQSTAYSFLTKAKDRPNLYLLKNTRVIKITFDGNNVATGVMLLRGDNTTLTVKATKEVILSAGAVYSPQLLMLSGIGPARHLICKRIKVIADLPVGERFQNHVYIIVAIKTHKIKDKPEPPNPHETPLPHISGYVSLDKKLNYPQYQSLNFIINNPTTFLRFCVLNYEFEDEICQSMYDQIDGREIMLTELNLLHPESEGKILLRDKNPLSNPLISVGYYSKKTDLKQHISFLKDFLQVINTTYFKNVKAEMILPKSKCKNLQGDEYWECYALCLMGAEHHYTGTCAMGAVVDNRLKVYSVKNLRVADAGVIPYVIGANTAAAAVMVGEKAADIIKEDHGYITPTRCTK</sequence>
<evidence type="ECO:0000313" key="2">
    <source>
        <dbReference type="Proteomes" id="UP000824533"/>
    </source>
</evidence>
<dbReference type="EMBL" id="CM034404">
    <property type="protein sequence ID" value="KAJ0174331.1"/>
    <property type="molecule type" value="Genomic_DNA"/>
</dbReference>
<comment type="caution">
    <text evidence="1">The sequence shown here is derived from an EMBL/GenBank/DDBJ whole genome shotgun (WGS) entry which is preliminary data.</text>
</comment>
<dbReference type="Proteomes" id="UP000824533">
    <property type="component" value="Linkage Group LG18"/>
</dbReference>
<protein>
    <submittedName>
        <fullName evidence="1">Uncharacterized protein</fullName>
    </submittedName>
</protein>
<reference evidence="1 2" key="1">
    <citation type="journal article" date="2021" name="Front. Genet.">
        <title>Chromosome-Level Genome Assembly Reveals Significant Gene Expansion in the Toll and IMD Signaling Pathways of Dendrolimus kikuchii.</title>
        <authorList>
            <person name="Zhou J."/>
            <person name="Wu P."/>
            <person name="Xiong Z."/>
            <person name="Liu N."/>
            <person name="Zhao N."/>
            <person name="Ji M."/>
            <person name="Qiu Y."/>
            <person name="Yang B."/>
        </authorList>
    </citation>
    <scope>NUCLEOTIDE SEQUENCE [LARGE SCALE GENOMIC DNA]</scope>
    <source>
        <strain evidence="1">Ann1</strain>
    </source>
</reference>
<accession>A0ACC1CRP4</accession>
<evidence type="ECO:0000313" key="1">
    <source>
        <dbReference type="EMBL" id="KAJ0174331.1"/>
    </source>
</evidence>